<evidence type="ECO:0000256" key="1">
    <source>
        <dbReference type="SAM" id="MobiDB-lite"/>
    </source>
</evidence>
<dbReference type="EMBL" id="JARJCW010000022">
    <property type="protein sequence ID" value="KAJ7212935.1"/>
    <property type="molecule type" value="Genomic_DNA"/>
</dbReference>
<dbReference type="Proteomes" id="UP001219525">
    <property type="component" value="Unassembled WGS sequence"/>
</dbReference>
<keyword evidence="3" id="KW-1185">Reference proteome</keyword>
<feature type="compositionally biased region" description="Basic and acidic residues" evidence="1">
    <location>
        <begin position="143"/>
        <end position="152"/>
    </location>
</feature>
<feature type="compositionally biased region" description="Basic residues" evidence="1">
    <location>
        <begin position="255"/>
        <end position="264"/>
    </location>
</feature>
<feature type="region of interest" description="Disordered" evidence="1">
    <location>
        <begin position="127"/>
        <end position="152"/>
    </location>
</feature>
<proteinExistence type="predicted"/>
<feature type="compositionally biased region" description="Basic residues" evidence="1">
    <location>
        <begin position="1"/>
        <end position="10"/>
    </location>
</feature>
<comment type="caution">
    <text evidence="2">The sequence shown here is derived from an EMBL/GenBank/DDBJ whole genome shotgun (WGS) entry which is preliminary data.</text>
</comment>
<gene>
    <name evidence="2" type="ORF">GGX14DRAFT_619490</name>
</gene>
<name>A0AAD6YD77_9AGAR</name>
<sequence>MTPVYPRRRQTCPQGSPGRGKSEGESPEGLPPTLRHSSALVRAASSNSDVPAPCPRLHAPPCDVRPSRAEVEGDKDDLCARAFPNARSTLPAVRRCPLHPRWPPPATTLHLRVAPAAVVCGIVHRPGPLSTPSTTRATPPTSTDERTAHGRWHTDERGSVLATCRLPIGRRTCQARHRMRTGRPATNWPLAPATHWSHLAIRRTRASPAGRRLPAAAHRTRATERARVMPPSAQLAPATRPSPPVARVPPAYAHPRTRPVRATRHSPVPTRNVLRDSPAPRIPLTSGQPAYAHTYSNTIFPVDVLLIYAAVFSTD</sequence>
<feature type="region of interest" description="Disordered" evidence="1">
    <location>
        <begin position="205"/>
        <end position="281"/>
    </location>
</feature>
<feature type="compositionally biased region" description="Low complexity" evidence="1">
    <location>
        <begin position="130"/>
        <end position="142"/>
    </location>
</feature>
<dbReference type="AlphaFoldDB" id="A0AAD6YD77"/>
<evidence type="ECO:0000313" key="2">
    <source>
        <dbReference type="EMBL" id="KAJ7212935.1"/>
    </source>
</evidence>
<feature type="region of interest" description="Disordered" evidence="1">
    <location>
        <begin position="1"/>
        <end position="70"/>
    </location>
</feature>
<reference evidence="2" key="1">
    <citation type="submission" date="2023-03" db="EMBL/GenBank/DDBJ databases">
        <title>Massive genome expansion in bonnet fungi (Mycena s.s.) driven by repeated elements and novel gene families across ecological guilds.</title>
        <authorList>
            <consortium name="Lawrence Berkeley National Laboratory"/>
            <person name="Harder C.B."/>
            <person name="Miyauchi S."/>
            <person name="Viragh M."/>
            <person name="Kuo A."/>
            <person name="Thoen E."/>
            <person name="Andreopoulos B."/>
            <person name="Lu D."/>
            <person name="Skrede I."/>
            <person name="Drula E."/>
            <person name="Henrissat B."/>
            <person name="Morin E."/>
            <person name="Kohler A."/>
            <person name="Barry K."/>
            <person name="LaButti K."/>
            <person name="Morin E."/>
            <person name="Salamov A."/>
            <person name="Lipzen A."/>
            <person name="Mereny Z."/>
            <person name="Hegedus B."/>
            <person name="Baldrian P."/>
            <person name="Stursova M."/>
            <person name="Weitz H."/>
            <person name="Taylor A."/>
            <person name="Grigoriev I.V."/>
            <person name="Nagy L.G."/>
            <person name="Martin F."/>
            <person name="Kauserud H."/>
        </authorList>
    </citation>
    <scope>NUCLEOTIDE SEQUENCE</scope>
    <source>
        <strain evidence="2">9144</strain>
    </source>
</reference>
<protein>
    <submittedName>
        <fullName evidence="2">Uncharacterized protein</fullName>
    </submittedName>
</protein>
<organism evidence="2 3">
    <name type="scientific">Mycena pura</name>
    <dbReference type="NCBI Taxonomy" id="153505"/>
    <lineage>
        <taxon>Eukaryota</taxon>
        <taxon>Fungi</taxon>
        <taxon>Dikarya</taxon>
        <taxon>Basidiomycota</taxon>
        <taxon>Agaricomycotina</taxon>
        <taxon>Agaricomycetes</taxon>
        <taxon>Agaricomycetidae</taxon>
        <taxon>Agaricales</taxon>
        <taxon>Marasmiineae</taxon>
        <taxon>Mycenaceae</taxon>
        <taxon>Mycena</taxon>
    </lineage>
</organism>
<accession>A0AAD6YD77</accession>
<evidence type="ECO:0000313" key="3">
    <source>
        <dbReference type="Proteomes" id="UP001219525"/>
    </source>
</evidence>